<evidence type="ECO:0000313" key="2">
    <source>
        <dbReference type="EMBL" id="QJI53364.1"/>
    </source>
</evidence>
<proteinExistence type="predicted"/>
<keyword evidence="1" id="KW-0472">Membrane</keyword>
<keyword evidence="1" id="KW-0812">Transmembrane</keyword>
<keyword evidence="3" id="KW-1185">Reference proteome</keyword>
<dbReference type="Proteomes" id="UP000503037">
    <property type="component" value="Segment"/>
</dbReference>
<protein>
    <submittedName>
        <fullName evidence="2">Uncharacterized protein</fullName>
    </submittedName>
</protein>
<dbReference type="EMBL" id="MT345684">
    <property type="protein sequence ID" value="QJI53364.1"/>
    <property type="molecule type" value="Genomic_DNA"/>
</dbReference>
<evidence type="ECO:0000256" key="1">
    <source>
        <dbReference type="SAM" id="Phobius"/>
    </source>
</evidence>
<feature type="transmembrane region" description="Helical" evidence="1">
    <location>
        <begin position="20"/>
        <end position="41"/>
    </location>
</feature>
<accession>A0A6M3YR98</accession>
<organism evidence="2 3">
    <name type="scientific">Alteromonas phage vB_AcoS-R7M</name>
    <dbReference type="NCBI Taxonomy" id="2729541"/>
    <lineage>
        <taxon>Viruses</taxon>
        <taxon>Duplodnaviria</taxon>
        <taxon>Heunggongvirae</taxon>
        <taxon>Uroviricota</taxon>
        <taxon>Caudoviricetes</taxon>
        <taxon>Queuovirinae</taxon>
        <taxon>Amoyvirus</taxon>
        <taxon>Amoyvirus R7M</taxon>
    </lineage>
</organism>
<name>A0A6M3YR98_9CAUD</name>
<keyword evidence="1" id="KW-1133">Transmembrane helix</keyword>
<evidence type="ECO:0000313" key="3">
    <source>
        <dbReference type="Proteomes" id="UP000503037"/>
    </source>
</evidence>
<reference evidence="3" key="1">
    <citation type="submission" date="2020-04" db="EMBL/GenBank/DDBJ databases">
        <authorList>
            <person name="Ma R."/>
            <person name="Lai J."/>
            <person name="Yang Y."/>
            <person name="Jiao N."/>
            <person name="Zhang R."/>
        </authorList>
    </citation>
    <scope>NUCLEOTIDE SEQUENCE [LARGE SCALE GENOMIC DNA]</scope>
</reference>
<sequence>MRLNLRRGRNEHKRSETMVLIMSVIGGALLLYASYLDTAYVRKEIKAEREHYCEMVNLWIETKKDSGWPDFQNRYQRECTKTLK</sequence>
<gene>
    <name evidence="2" type="ORF">vBAcoSR7M_42</name>
</gene>